<gene>
    <name evidence="2" type="ORF">NQ491_08570</name>
</gene>
<keyword evidence="3" id="KW-1185">Reference proteome</keyword>
<dbReference type="EMBL" id="CP102294">
    <property type="protein sequence ID" value="UWN56698.1"/>
    <property type="molecule type" value="Genomic_DNA"/>
</dbReference>
<dbReference type="GeneID" id="82891782"/>
<evidence type="ECO:0000313" key="3">
    <source>
        <dbReference type="Proteomes" id="UP001059295"/>
    </source>
</evidence>
<feature type="signal peptide" evidence="1">
    <location>
        <begin position="1"/>
        <end position="19"/>
    </location>
</feature>
<feature type="chain" id="PRO_5046919143" description="YD repeat (Two copies)" evidence="1">
    <location>
        <begin position="20"/>
        <end position="1089"/>
    </location>
</feature>
<evidence type="ECO:0008006" key="4">
    <source>
        <dbReference type="Google" id="ProtNLM"/>
    </source>
</evidence>
<proteinExistence type="predicted"/>
<protein>
    <recommendedName>
        <fullName evidence="4">YD repeat (Two copies)</fullName>
    </recommendedName>
</protein>
<name>A0ABY5UXI3_9BACT</name>
<evidence type="ECO:0000313" key="2">
    <source>
        <dbReference type="EMBL" id="UWN56698.1"/>
    </source>
</evidence>
<accession>A0ABY5UXI3</accession>
<dbReference type="InterPro" id="IPR006530">
    <property type="entry name" value="YD"/>
</dbReference>
<organism evidence="2 3">
    <name type="scientific">Alistipes ihumii AP11</name>
    <dbReference type="NCBI Taxonomy" id="1211813"/>
    <lineage>
        <taxon>Bacteria</taxon>
        <taxon>Pseudomonadati</taxon>
        <taxon>Bacteroidota</taxon>
        <taxon>Bacteroidia</taxon>
        <taxon>Bacteroidales</taxon>
        <taxon>Rikenellaceae</taxon>
        <taxon>Alistipes</taxon>
    </lineage>
</organism>
<keyword evidence="1" id="KW-0732">Signal</keyword>
<evidence type="ECO:0000256" key="1">
    <source>
        <dbReference type="SAM" id="SignalP"/>
    </source>
</evidence>
<dbReference type="Proteomes" id="UP001059295">
    <property type="component" value="Chromosome"/>
</dbReference>
<dbReference type="RefSeq" id="WP_157365684.1">
    <property type="nucleotide sequence ID" value="NZ_CAPH01000020.1"/>
</dbReference>
<sequence>MIHKRIAFLCMLLPCTLWGQTDRTSPTGRIEFLPPEAASLMRYVDYPVSHLTGVPDIRIPLHTVQIGKIFLPLTLMFHTDNYSRPNQLAGSVGKGWSLSTELQITRQVNGLDDLNHMENTLGYYFNTDIPSDYCTDVPVARTEQQASNFYHGKRDEEPDRFYYRLLDKSGAFYFRHRPDGSVEAVPVPYNGVKIEYGSDKRFTIWDTDGTKYVFSSTATETTTPVGSSSNQTVIVAWKCERIFSPQEQQEVSFTYGGPVTRSTHRYDDRIEIYDNAGGTHPEPYSELEYNPCARVNYRMKVWNGVENLPGNFWEVAGIKGKECTPGYRSWLVYHKGQMAYLSDLTDKAHDLYTSEDIPASSATQLVYRHVKEITFRGGRMVFDYPESGMLGSIAVLDNSGDTVKKIVFEFNQTDPRNLDKDFWRKLLSVRSGDELYSFDYPYFVGGGDLYTTDYWGYKQLNKNIGREASVVRQKIQAKRGGGVYSFVNGSVIQGSLHSNDNDPSLPGDTSFTIGHIDQSEVFAYDQTPKTFLTIRYPTGGYVSFIMGQHRFRSRYGKREPRGAGGYRVEKIQFRDADSKVLREKIYRYGPDEDGCGFVKSEPYFDEDVEGVFNRTGVVEQWEDYYYENTNILDECNHPEFCAFSLRKRTYLKGSNQSLSFESGSTVLYSEVAEYEMDTGRQSGKTIYKYDFSLFNTVFPIKSPPNEPYPLEPEQWYLTPLDSVIRYEYRNGSYEWVQREKYVYNKHLDSTLIYRCRLFPRRVPVWLYTNVIRSSDAEELWRYRKAAGDLLYRYSGLHTGCLQLVTKEVQTRDAQGRVSTDRTHYRYDSPNRYAVGRVERTMSDGTTLVEQTLYPEDYDLSGGGTLAELVERNIVSVPVERIRRRDGLVVSGELFGYDECGNPTSQSRLEKDDLSESLFRLSNKSSAGAFAPEAGRAAFSPDAGYAEILSTRFDDYGNPIEITGRTAPRSVCYLWGYNGLHPVAELVGCSYGELTSVVSLPTIHTMTVSDTLSSGFLNVLASLRKSPYLSSAHISTYTYRPLVGMLSATDPRGFTTYYEYDPFGRLRSIHYYEGTQKKTLKYYEYRYKNR</sequence>
<dbReference type="NCBIfam" id="TIGR01643">
    <property type="entry name" value="YD_repeat_2x"/>
    <property type="match status" value="1"/>
</dbReference>
<dbReference type="Gene3D" id="2.180.10.10">
    <property type="entry name" value="RHS repeat-associated core"/>
    <property type="match status" value="1"/>
</dbReference>
<reference evidence="2" key="1">
    <citation type="journal article" date="2022" name="Cell">
        <title>Design, construction, and in vivo augmentation of a complex gut microbiome.</title>
        <authorList>
            <person name="Cheng A.G."/>
            <person name="Ho P.Y."/>
            <person name="Aranda-Diaz A."/>
            <person name="Jain S."/>
            <person name="Yu F.B."/>
            <person name="Meng X."/>
            <person name="Wang M."/>
            <person name="Iakiviak M."/>
            <person name="Nagashima K."/>
            <person name="Zhao A."/>
            <person name="Murugkar P."/>
            <person name="Patil A."/>
            <person name="Atabakhsh K."/>
            <person name="Weakley A."/>
            <person name="Yan J."/>
            <person name="Brumbaugh A.R."/>
            <person name="Higginbottom S."/>
            <person name="Dimas A."/>
            <person name="Shiver A.L."/>
            <person name="Deutschbauer A."/>
            <person name="Neff N."/>
            <person name="Sonnenburg J.L."/>
            <person name="Huang K.C."/>
            <person name="Fischbach M.A."/>
        </authorList>
    </citation>
    <scope>NUCLEOTIDE SEQUENCE</scope>
    <source>
        <strain evidence="2">AP11</strain>
    </source>
</reference>